<organism evidence="1">
    <name type="scientific">Anguilla anguilla</name>
    <name type="common">European freshwater eel</name>
    <name type="synonym">Muraena anguilla</name>
    <dbReference type="NCBI Taxonomy" id="7936"/>
    <lineage>
        <taxon>Eukaryota</taxon>
        <taxon>Metazoa</taxon>
        <taxon>Chordata</taxon>
        <taxon>Craniata</taxon>
        <taxon>Vertebrata</taxon>
        <taxon>Euteleostomi</taxon>
        <taxon>Actinopterygii</taxon>
        <taxon>Neopterygii</taxon>
        <taxon>Teleostei</taxon>
        <taxon>Anguilliformes</taxon>
        <taxon>Anguillidae</taxon>
        <taxon>Anguilla</taxon>
    </lineage>
</organism>
<dbReference type="EMBL" id="GBXM01051418">
    <property type="protein sequence ID" value="JAH57159.1"/>
    <property type="molecule type" value="Transcribed_RNA"/>
</dbReference>
<evidence type="ECO:0000313" key="1">
    <source>
        <dbReference type="EMBL" id="JAH57159.1"/>
    </source>
</evidence>
<name>A0A0E9TTY2_ANGAN</name>
<dbReference type="AlphaFoldDB" id="A0A0E9TTY2"/>
<proteinExistence type="predicted"/>
<reference evidence="1" key="1">
    <citation type="submission" date="2014-11" db="EMBL/GenBank/DDBJ databases">
        <authorList>
            <person name="Amaro Gonzalez C."/>
        </authorList>
    </citation>
    <scope>NUCLEOTIDE SEQUENCE</scope>
</reference>
<reference evidence="1" key="2">
    <citation type="journal article" date="2015" name="Fish Shellfish Immunol.">
        <title>Early steps in the European eel (Anguilla anguilla)-Vibrio vulnificus interaction in the gills: Role of the RtxA13 toxin.</title>
        <authorList>
            <person name="Callol A."/>
            <person name="Pajuelo D."/>
            <person name="Ebbesson L."/>
            <person name="Teles M."/>
            <person name="MacKenzie S."/>
            <person name="Amaro C."/>
        </authorList>
    </citation>
    <scope>NUCLEOTIDE SEQUENCE</scope>
</reference>
<accession>A0A0E9TTY2</accession>
<protein>
    <submittedName>
        <fullName evidence="1">Uncharacterized protein</fullName>
    </submittedName>
</protein>
<sequence length="21" mass="2442">MYLFIYLYICVSTASHLVGTF</sequence>